<accession>A0A941B8M3</accession>
<keyword evidence="1" id="KW-0472">Membrane</keyword>
<reference evidence="2 3" key="1">
    <citation type="submission" date="2021-04" db="EMBL/GenBank/DDBJ databases">
        <authorList>
            <person name="Tang X."/>
            <person name="Zhou X."/>
            <person name="Chen X."/>
            <person name="Cernava T."/>
            <person name="Zhang C."/>
        </authorList>
    </citation>
    <scope>NUCLEOTIDE SEQUENCE [LARGE SCALE GENOMIC DNA]</scope>
    <source>
        <strain evidence="2 3">BH-SS-21</strain>
    </source>
</reference>
<protein>
    <submittedName>
        <fullName evidence="2">Uncharacterized protein</fullName>
    </submittedName>
</protein>
<evidence type="ECO:0000313" key="2">
    <source>
        <dbReference type="EMBL" id="MBQ0850962.1"/>
    </source>
</evidence>
<dbReference type="RefSeq" id="WP_210885320.1">
    <property type="nucleotide sequence ID" value="NZ_JAGPYQ010000001.1"/>
</dbReference>
<evidence type="ECO:0000256" key="1">
    <source>
        <dbReference type="SAM" id="Phobius"/>
    </source>
</evidence>
<feature type="transmembrane region" description="Helical" evidence="1">
    <location>
        <begin position="145"/>
        <end position="164"/>
    </location>
</feature>
<gene>
    <name evidence="2" type="ORF">J8N05_22625</name>
</gene>
<evidence type="ECO:0000313" key="3">
    <source>
        <dbReference type="Proteomes" id="UP000677413"/>
    </source>
</evidence>
<dbReference type="PANTHER" id="PTHR42305:SF1">
    <property type="entry name" value="MEMBRANE PROTEIN RV1733C-RELATED"/>
    <property type="match status" value="1"/>
</dbReference>
<dbReference type="PANTHER" id="PTHR42305">
    <property type="entry name" value="MEMBRANE PROTEIN RV1733C-RELATED"/>
    <property type="match status" value="1"/>
</dbReference>
<dbReference type="Proteomes" id="UP000677413">
    <property type="component" value="Unassembled WGS sequence"/>
</dbReference>
<name>A0A941B8M3_9ACTN</name>
<dbReference type="InterPro" id="IPR039708">
    <property type="entry name" value="MT1774/Rv1733c-like"/>
</dbReference>
<dbReference type="EMBL" id="JAGPYQ010000001">
    <property type="protein sequence ID" value="MBQ0850962.1"/>
    <property type="molecule type" value="Genomic_DNA"/>
</dbReference>
<dbReference type="AlphaFoldDB" id="A0A941B8M3"/>
<sequence length="195" mass="21042">MGRTRPTKISRWRWRRNPLRRRSDAVEAWIVLIAWALATVGGAIAGAVAAQGTENALTRSRAERREVSAVLLETAPADVVDMTTGAICSRVRAQVRWTDGNGIVRTDSATVRAGTKSGTTVPVWTDGHGRLVPAPMGSAEARARAMLTGAGACVCGGLVILAAGRVVRRRVEHRATERWGEEWAQVGPRWGRRTG</sequence>
<proteinExistence type="predicted"/>
<keyword evidence="3" id="KW-1185">Reference proteome</keyword>
<comment type="caution">
    <text evidence="2">The sequence shown here is derived from an EMBL/GenBank/DDBJ whole genome shotgun (WGS) entry which is preliminary data.</text>
</comment>
<keyword evidence="1" id="KW-1133">Transmembrane helix</keyword>
<keyword evidence="1" id="KW-0812">Transmembrane</keyword>
<organism evidence="2 3">
    <name type="scientific">Streptomyces liliiviolaceus</name>
    <dbReference type="NCBI Taxonomy" id="2823109"/>
    <lineage>
        <taxon>Bacteria</taxon>
        <taxon>Bacillati</taxon>
        <taxon>Actinomycetota</taxon>
        <taxon>Actinomycetes</taxon>
        <taxon>Kitasatosporales</taxon>
        <taxon>Streptomycetaceae</taxon>
        <taxon>Streptomyces</taxon>
    </lineage>
</organism>